<dbReference type="Gene3D" id="1.10.510.10">
    <property type="entry name" value="Transferase(Phosphotransferase) domain 1"/>
    <property type="match status" value="1"/>
</dbReference>
<dbReference type="InterPro" id="IPR008271">
    <property type="entry name" value="Ser/Thr_kinase_AS"/>
</dbReference>
<dbReference type="RefSeq" id="WP_138621842.1">
    <property type="nucleotide sequence ID" value="NZ_SZVP01000004.1"/>
</dbReference>
<dbReference type="Proteomes" id="UP000307702">
    <property type="component" value="Unassembled WGS sequence"/>
</dbReference>
<dbReference type="GO" id="GO:0004674">
    <property type="term" value="F:protein serine/threonine kinase activity"/>
    <property type="evidence" value="ECO:0007669"/>
    <property type="project" value="UniProtKB-KW"/>
</dbReference>
<keyword evidence="6 8" id="KW-0067">ATP-binding</keyword>
<keyword evidence="11" id="KW-1185">Reference proteome</keyword>
<evidence type="ECO:0000259" key="9">
    <source>
        <dbReference type="PROSITE" id="PS50011"/>
    </source>
</evidence>
<organism evidence="10 11">
    <name type="scientific">Colwellia ponticola</name>
    <dbReference type="NCBI Taxonomy" id="2304625"/>
    <lineage>
        <taxon>Bacteria</taxon>
        <taxon>Pseudomonadati</taxon>
        <taxon>Pseudomonadota</taxon>
        <taxon>Gammaproteobacteria</taxon>
        <taxon>Alteromonadales</taxon>
        <taxon>Colwelliaceae</taxon>
        <taxon>Colwellia</taxon>
    </lineage>
</organism>
<dbReference type="InterPro" id="IPR011990">
    <property type="entry name" value="TPR-like_helical_dom_sf"/>
</dbReference>
<keyword evidence="3" id="KW-0808">Transferase</keyword>
<evidence type="ECO:0000256" key="5">
    <source>
        <dbReference type="ARBA" id="ARBA00022777"/>
    </source>
</evidence>
<proteinExistence type="inferred from homology"/>
<feature type="binding site" evidence="8">
    <location>
        <position position="37"/>
    </location>
    <ligand>
        <name>ATP</name>
        <dbReference type="ChEBI" id="CHEBI:30616"/>
    </ligand>
</feature>
<dbReference type="SUPFAM" id="SSF56112">
    <property type="entry name" value="Protein kinase-like (PK-like)"/>
    <property type="match status" value="1"/>
</dbReference>
<name>A0A8H2JPA1_9GAMM</name>
<dbReference type="Gene3D" id="1.25.40.10">
    <property type="entry name" value="Tetratricopeptide repeat domain"/>
    <property type="match status" value="3"/>
</dbReference>
<keyword evidence="4 8" id="KW-0547">Nucleotide-binding</keyword>
<feature type="domain" description="Protein kinase" evidence="9">
    <location>
        <begin position="8"/>
        <end position="279"/>
    </location>
</feature>
<keyword evidence="10" id="KW-0723">Serine/threonine-protein kinase</keyword>
<sequence length="929" mass="104277">MDNNLPHYSRQKLLGEGGMGKVYLAQDNQLQRQVAIKELTCQRQGGKVNHALQEARLLARVNHANIIQIYNVHDEGDHISLVMEYFHSKTLTQFQQEHYCTLIQKLNLLQQLAAGLAAAHKNNIIHCDLKPSNILVNEQGQLKITDFGIALIANNDSQSTAHNEQLNTPDGVQYGSLLYMSPEQLQKNTLDYRSDIFSLGIVAYQLMVGSHPFAVGHNGGSATDIASRISASTPEHAKNLMLNAPVALTDLLMEMLIKPVEQRTLTASAIENRLQHISTALLQAQINEQATLPLSAALTSANTYPDNTAPYSQAIEATQLLQHTEVVQVNQATYHANYSEQGVQSPDKKKAVLFSLRSKIVASIVFLSVMSLLFFGFYHKKDVTAKQIVILKPILVNSPLMAKMQQDLVISAVEDALRQAVINSKNMYLISQREVGAISKEYPDNLKKIKQAVGASDIISTTLECDNNRCKVSFSRLVANDNSRDSLSVKSEKNWLAPIDKFNALFSTSQTQFAALFAEHAEINQLALVQRPIDEADYREYITLYSQIKGHGNYSDESLTQLEALLKRSPYLYAGYSLYRDTALDLYLDSKDKKHFQQLELLLQNSPPEYRYSVFAAIDRFWLASDMGDETEAKLQFIEAKKRGADELTLLGLEAFVFFNAGQYQAAVDSYSKAFKLRPSTNLLYNIAFSYWRMGDLEKTEASLKLIFEITPDDYSTKQLQASVWLRQGQLELAIEAYELIVFHTNNAKDMTNLSLAYGLNKQYNKSLEFAQKALEKKPKHPFNLVNLADIEKVLGYQELAKSHYQQVVSILIEKNDVKYLTSLAQAYAHLNQGDLAISALNKAQGLAPENGEVSYASALVYSLLKEKISATHHVKVALKNNVGVVWFNLPWFDSLCEELQFQTLMMEYNNASRCLISFNTTITDSSKR</sequence>
<dbReference type="PROSITE" id="PS50005">
    <property type="entry name" value="TPR"/>
    <property type="match status" value="3"/>
</dbReference>
<evidence type="ECO:0000256" key="8">
    <source>
        <dbReference type="PROSITE-ProRule" id="PRU10141"/>
    </source>
</evidence>
<evidence type="ECO:0000313" key="10">
    <source>
        <dbReference type="EMBL" id="TMM46073.1"/>
    </source>
</evidence>
<protein>
    <recommendedName>
        <fullName evidence="2">non-specific serine/threonine protein kinase</fullName>
        <ecNumber evidence="2">2.7.11.1</ecNumber>
    </recommendedName>
</protein>
<dbReference type="InterPro" id="IPR050660">
    <property type="entry name" value="NEK_Ser/Thr_kinase"/>
</dbReference>
<evidence type="ECO:0000256" key="7">
    <source>
        <dbReference type="PROSITE-ProRule" id="PRU00339"/>
    </source>
</evidence>
<dbReference type="SUPFAM" id="SSF48452">
    <property type="entry name" value="TPR-like"/>
    <property type="match status" value="2"/>
</dbReference>
<dbReference type="PROSITE" id="PS00107">
    <property type="entry name" value="PROTEIN_KINASE_ATP"/>
    <property type="match status" value="1"/>
</dbReference>
<evidence type="ECO:0000256" key="1">
    <source>
        <dbReference type="ARBA" id="ARBA00010886"/>
    </source>
</evidence>
<dbReference type="OrthoDB" id="9801841at2"/>
<dbReference type="EC" id="2.7.11.1" evidence="2"/>
<dbReference type="Pfam" id="PF00069">
    <property type="entry name" value="Pkinase"/>
    <property type="match status" value="1"/>
</dbReference>
<evidence type="ECO:0000256" key="6">
    <source>
        <dbReference type="ARBA" id="ARBA00022840"/>
    </source>
</evidence>
<dbReference type="PROSITE" id="PS00108">
    <property type="entry name" value="PROTEIN_KINASE_ST"/>
    <property type="match status" value="1"/>
</dbReference>
<dbReference type="InterPro" id="IPR011009">
    <property type="entry name" value="Kinase-like_dom_sf"/>
</dbReference>
<evidence type="ECO:0000256" key="2">
    <source>
        <dbReference type="ARBA" id="ARBA00012513"/>
    </source>
</evidence>
<dbReference type="Pfam" id="PF13181">
    <property type="entry name" value="TPR_8"/>
    <property type="match status" value="2"/>
</dbReference>
<comment type="caution">
    <text evidence="10">The sequence shown here is derived from an EMBL/GenBank/DDBJ whole genome shotgun (WGS) entry which is preliminary data.</text>
</comment>
<evidence type="ECO:0000256" key="4">
    <source>
        <dbReference type="ARBA" id="ARBA00022741"/>
    </source>
</evidence>
<keyword evidence="7" id="KW-0802">TPR repeat</keyword>
<dbReference type="InterPro" id="IPR000719">
    <property type="entry name" value="Prot_kinase_dom"/>
</dbReference>
<evidence type="ECO:0000256" key="3">
    <source>
        <dbReference type="ARBA" id="ARBA00022679"/>
    </source>
</evidence>
<dbReference type="PROSITE" id="PS50011">
    <property type="entry name" value="PROTEIN_KINASE_DOM"/>
    <property type="match status" value="1"/>
</dbReference>
<dbReference type="GO" id="GO:0005524">
    <property type="term" value="F:ATP binding"/>
    <property type="evidence" value="ECO:0007669"/>
    <property type="project" value="UniProtKB-UniRule"/>
</dbReference>
<dbReference type="SMART" id="SM00028">
    <property type="entry name" value="TPR"/>
    <property type="match status" value="4"/>
</dbReference>
<gene>
    <name evidence="10" type="ORF">FCS21_07105</name>
</gene>
<dbReference type="CDD" id="cd14014">
    <property type="entry name" value="STKc_PknB_like"/>
    <property type="match status" value="1"/>
</dbReference>
<accession>A0A8H2JPA1</accession>
<dbReference type="PANTHER" id="PTHR43671:SF13">
    <property type="entry name" value="SERINE_THREONINE-PROTEIN KINASE NEK2"/>
    <property type="match status" value="1"/>
</dbReference>
<dbReference type="PANTHER" id="PTHR43671">
    <property type="entry name" value="SERINE/THREONINE-PROTEIN KINASE NEK"/>
    <property type="match status" value="1"/>
</dbReference>
<keyword evidence="5 10" id="KW-0418">Kinase</keyword>
<feature type="repeat" description="TPR" evidence="7">
    <location>
        <begin position="648"/>
        <end position="681"/>
    </location>
</feature>
<comment type="similarity">
    <text evidence="1">Belongs to the protein kinase superfamily. NEK Ser/Thr protein kinase family. NIMA subfamily.</text>
</comment>
<evidence type="ECO:0000313" key="11">
    <source>
        <dbReference type="Proteomes" id="UP000307702"/>
    </source>
</evidence>
<reference evidence="10 11" key="1">
    <citation type="submission" date="2019-05" db="EMBL/GenBank/DDBJ databases">
        <title>Colwellia ponticola sp. nov., isolated from seawater.</title>
        <authorList>
            <person name="Yoon J.-H."/>
        </authorList>
    </citation>
    <scope>NUCLEOTIDE SEQUENCE [LARGE SCALE GENOMIC DNA]</scope>
    <source>
        <strain evidence="10 11">OISW-25</strain>
    </source>
</reference>
<dbReference type="SMART" id="SM00220">
    <property type="entry name" value="S_TKc"/>
    <property type="match status" value="1"/>
</dbReference>
<dbReference type="AlphaFoldDB" id="A0A8H2JPA1"/>
<dbReference type="InterPro" id="IPR019734">
    <property type="entry name" value="TPR_rpt"/>
</dbReference>
<dbReference type="InterPro" id="IPR017441">
    <property type="entry name" value="Protein_kinase_ATP_BS"/>
</dbReference>
<dbReference type="EMBL" id="SZVP01000004">
    <property type="protein sequence ID" value="TMM46073.1"/>
    <property type="molecule type" value="Genomic_DNA"/>
</dbReference>
<feature type="repeat" description="TPR" evidence="7">
    <location>
        <begin position="748"/>
        <end position="781"/>
    </location>
</feature>
<feature type="repeat" description="TPR" evidence="7">
    <location>
        <begin position="818"/>
        <end position="851"/>
    </location>
</feature>